<feature type="non-terminal residue" evidence="1">
    <location>
        <position position="1"/>
    </location>
</feature>
<gene>
    <name evidence="1" type="ORF">K470DRAFT_261151</name>
</gene>
<dbReference type="AlphaFoldDB" id="A0A6A7BRC4"/>
<accession>A0A6A7BRC4</accession>
<proteinExistence type="predicted"/>
<evidence type="ECO:0000313" key="1">
    <source>
        <dbReference type="EMBL" id="KAF2857068.1"/>
    </source>
</evidence>
<sequence>TRQLVFRRDLYAGTHLLTIIITSELLTSVPSLIYSEETVDTFSGPSTSYACSNSRGYDLPNECVIDDPQIVGRKLDCPFYFLGCTKQIATFDNWAMHCKYHFRTKLPKRLTCPFENCLWPVAAVTGEEAWEKLNEHIQKEEHQVHSKIDTKRRPNEDLIKHLWNCRIITSVEQKELTSYGTLERTTYVLTTGKGRNSNERIRR</sequence>
<dbReference type="OrthoDB" id="409136at2759"/>
<dbReference type="EMBL" id="MU006073">
    <property type="protein sequence ID" value="KAF2857068.1"/>
    <property type="molecule type" value="Genomic_DNA"/>
</dbReference>
<protein>
    <submittedName>
        <fullName evidence="1">Uncharacterized protein</fullName>
    </submittedName>
</protein>
<name>A0A6A7BRC4_9PEZI</name>
<keyword evidence="2" id="KW-1185">Reference proteome</keyword>
<evidence type="ECO:0000313" key="2">
    <source>
        <dbReference type="Proteomes" id="UP000799421"/>
    </source>
</evidence>
<organism evidence="1 2">
    <name type="scientific">Piedraia hortae CBS 480.64</name>
    <dbReference type="NCBI Taxonomy" id="1314780"/>
    <lineage>
        <taxon>Eukaryota</taxon>
        <taxon>Fungi</taxon>
        <taxon>Dikarya</taxon>
        <taxon>Ascomycota</taxon>
        <taxon>Pezizomycotina</taxon>
        <taxon>Dothideomycetes</taxon>
        <taxon>Dothideomycetidae</taxon>
        <taxon>Capnodiales</taxon>
        <taxon>Piedraiaceae</taxon>
        <taxon>Piedraia</taxon>
    </lineage>
</organism>
<reference evidence="1" key="1">
    <citation type="journal article" date="2020" name="Stud. Mycol.">
        <title>101 Dothideomycetes genomes: a test case for predicting lifestyles and emergence of pathogens.</title>
        <authorList>
            <person name="Haridas S."/>
            <person name="Albert R."/>
            <person name="Binder M."/>
            <person name="Bloem J."/>
            <person name="Labutti K."/>
            <person name="Salamov A."/>
            <person name="Andreopoulos B."/>
            <person name="Baker S."/>
            <person name="Barry K."/>
            <person name="Bills G."/>
            <person name="Bluhm B."/>
            <person name="Cannon C."/>
            <person name="Castanera R."/>
            <person name="Culley D."/>
            <person name="Daum C."/>
            <person name="Ezra D."/>
            <person name="Gonzalez J."/>
            <person name="Henrissat B."/>
            <person name="Kuo A."/>
            <person name="Liang C."/>
            <person name="Lipzen A."/>
            <person name="Lutzoni F."/>
            <person name="Magnuson J."/>
            <person name="Mondo S."/>
            <person name="Nolan M."/>
            <person name="Ohm R."/>
            <person name="Pangilinan J."/>
            <person name="Park H.-J."/>
            <person name="Ramirez L."/>
            <person name="Alfaro M."/>
            <person name="Sun H."/>
            <person name="Tritt A."/>
            <person name="Yoshinaga Y."/>
            <person name="Zwiers L.-H."/>
            <person name="Turgeon B."/>
            <person name="Goodwin S."/>
            <person name="Spatafora J."/>
            <person name="Crous P."/>
            <person name="Grigoriev I."/>
        </authorList>
    </citation>
    <scope>NUCLEOTIDE SEQUENCE</scope>
    <source>
        <strain evidence="1">CBS 480.64</strain>
    </source>
</reference>
<dbReference type="Proteomes" id="UP000799421">
    <property type="component" value="Unassembled WGS sequence"/>
</dbReference>